<dbReference type="VEuPathDB" id="GiardiaDB:GMRT_10123"/>
<evidence type="ECO:0000313" key="1">
    <source>
        <dbReference type="EMBL" id="TNJ27773.1"/>
    </source>
</evidence>
<protein>
    <submittedName>
        <fullName evidence="1">Uncharacterized protein</fullName>
    </submittedName>
</protein>
<dbReference type="Proteomes" id="UP000315496">
    <property type="component" value="Chromosome 3"/>
</dbReference>
<dbReference type="AlphaFoldDB" id="A0A4Z1T1H7"/>
<dbReference type="EMBL" id="VDLU01000003">
    <property type="protein sequence ID" value="TNJ27773.1"/>
    <property type="molecule type" value="Genomic_DNA"/>
</dbReference>
<dbReference type="OrthoDB" id="10250107at2759"/>
<proteinExistence type="predicted"/>
<sequence length="102" mass="11755">MPTVSPELQQYLQFNAGRFSFNVLEAISEEDGRTAYSVAFFIADIQKPIPEVVLFTFYQAADGSLCFSTENNRYRYNADDFPEGGFLKILEFQYRIKTEVKT</sequence>
<gene>
    <name evidence="1" type="ORF">GMRT_10123</name>
</gene>
<organism evidence="1 2">
    <name type="scientific">Giardia muris</name>
    <dbReference type="NCBI Taxonomy" id="5742"/>
    <lineage>
        <taxon>Eukaryota</taxon>
        <taxon>Metamonada</taxon>
        <taxon>Diplomonadida</taxon>
        <taxon>Hexamitidae</taxon>
        <taxon>Giardiinae</taxon>
        <taxon>Giardia</taxon>
    </lineage>
</organism>
<evidence type="ECO:0000313" key="2">
    <source>
        <dbReference type="Proteomes" id="UP000315496"/>
    </source>
</evidence>
<keyword evidence="2" id="KW-1185">Reference proteome</keyword>
<name>A0A4Z1T1H7_GIAMU</name>
<comment type="caution">
    <text evidence="1">The sequence shown here is derived from an EMBL/GenBank/DDBJ whole genome shotgun (WGS) entry which is preliminary data.</text>
</comment>
<accession>A0A4Z1T1H7</accession>
<reference evidence="1 2" key="1">
    <citation type="submission" date="2019-05" db="EMBL/GenBank/DDBJ databases">
        <title>The compact genome of Giardia muris reveals important steps in the evolution of intestinal protozoan parasites.</title>
        <authorList>
            <person name="Xu F."/>
            <person name="Jimenez-Gonzalez A."/>
            <person name="Einarsson E."/>
            <person name="Astvaldsson A."/>
            <person name="Peirasmaki D."/>
            <person name="Eckmann L."/>
            <person name="Andersson J.O."/>
            <person name="Svard S.G."/>
            <person name="Jerlstrom-Hultqvist J."/>
        </authorList>
    </citation>
    <scope>NUCLEOTIDE SEQUENCE [LARGE SCALE GENOMIC DNA]</scope>
    <source>
        <strain evidence="1 2">Roberts-Thomson</strain>
    </source>
</reference>